<proteinExistence type="predicted"/>
<dbReference type="Proteomes" id="UP000469185">
    <property type="component" value="Unassembled WGS sequence"/>
</dbReference>
<name>A0A6N9YUA6_9ACTN</name>
<dbReference type="AlphaFoldDB" id="A0A6N9YUA6"/>
<gene>
    <name evidence="4" type="ORF">G1H11_24825</name>
</gene>
<feature type="domain" description="Glycosyltransferase subfamily 4-like N-terminal" evidence="3">
    <location>
        <begin position="24"/>
        <end position="157"/>
    </location>
</feature>
<dbReference type="Pfam" id="PF13439">
    <property type="entry name" value="Glyco_transf_4"/>
    <property type="match status" value="1"/>
</dbReference>
<dbReference type="RefSeq" id="WP_163821390.1">
    <property type="nucleotide sequence ID" value="NZ_JAAGOB010000024.1"/>
</dbReference>
<evidence type="ECO:0000259" key="3">
    <source>
        <dbReference type="Pfam" id="PF13439"/>
    </source>
</evidence>
<evidence type="ECO:0000256" key="2">
    <source>
        <dbReference type="ARBA" id="ARBA00022679"/>
    </source>
</evidence>
<keyword evidence="2 4" id="KW-0808">Transferase</keyword>
<evidence type="ECO:0000313" key="4">
    <source>
        <dbReference type="EMBL" id="NED98527.1"/>
    </source>
</evidence>
<accession>A0A6N9YUA6</accession>
<dbReference type="PANTHER" id="PTHR12526:SF595">
    <property type="entry name" value="BLL5217 PROTEIN"/>
    <property type="match status" value="1"/>
</dbReference>
<dbReference type="InterPro" id="IPR028098">
    <property type="entry name" value="Glyco_trans_4-like_N"/>
</dbReference>
<organism evidence="4 5">
    <name type="scientific">Phytoactinopolyspora alkaliphila</name>
    <dbReference type="NCBI Taxonomy" id="1783498"/>
    <lineage>
        <taxon>Bacteria</taxon>
        <taxon>Bacillati</taxon>
        <taxon>Actinomycetota</taxon>
        <taxon>Actinomycetes</taxon>
        <taxon>Jiangellales</taxon>
        <taxon>Jiangellaceae</taxon>
        <taxon>Phytoactinopolyspora</taxon>
    </lineage>
</organism>
<comment type="caution">
    <text evidence="4">The sequence shown here is derived from an EMBL/GenBank/DDBJ whole genome shotgun (WGS) entry which is preliminary data.</text>
</comment>
<keyword evidence="1" id="KW-0328">Glycosyltransferase</keyword>
<dbReference type="PANTHER" id="PTHR12526">
    <property type="entry name" value="GLYCOSYLTRANSFERASE"/>
    <property type="match status" value="1"/>
</dbReference>
<sequence>MSLQVGIIAPPWLPVSSASPGSTESMVDRLARGLEDAGCQVVLFATGDATCPVERRWYFPSALGQVEDGRAEMIHVERAYRELAGVDVIHDHTLAGLSRTGIGDRSVPTVVTAHRELTRDLRRQYTEAAVHVMITAVSWSQRRMAPEVPVAAVIHHGLVTAEYPVGGDHKEYVLFMGRMHPHDGAHRAILAARTAGKRIMLTGRVHEPAERRYFTTAVAPLLGEDAVYLGDVTGDTRLALLAGAEALVRPIRRAEPFSLPMVESLACGTPVVTFPDGATREILDHGVTGFVCADDAEMARELSHVADLDRARCRTTVQVRFSVERMVRAYIDVYRRAAGASTVSERARRRRNSRVVPLPIIPGRRSPLRRPITRVQPVAEAMD</sequence>
<reference evidence="4 5" key="1">
    <citation type="submission" date="2020-02" db="EMBL/GenBank/DDBJ databases">
        <authorList>
            <person name="Li X.-J."/>
            <person name="Feng X.-M."/>
        </authorList>
    </citation>
    <scope>NUCLEOTIDE SEQUENCE [LARGE SCALE GENOMIC DNA]</scope>
    <source>
        <strain evidence="4 5">CGMCC 4.7225</strain>
    </source>
</reference>
<keyword evidence="5" id="KW-1185">Reference proteome</keyword>
<protein>
    <submittedName>
        <fullName evidence="4">Glycosyltransferase family 4 protein</fullName>
    </submittedName>
</protein>
<dbReference type="SUPFAM" id="SSF53756">
    <property type="entry name" value="UDP-Glycosyltransferase/glycogen phosphorylase"/>
    <property type="match status" value="1"/>
</dbReference>
<evidence type="ECO:0000256" key="1">
    <source>
        <dbReference type="ARBA" id="ARBA00022676"/>
    </source>
</evidence>
<dbReference type="GO" id="GO:0016757">
    <property type="term" value="F:glycosyltransferase activity"/>
    <property type="evidence" value="ECO:0007669"/>
    <property type="project" value="UniProtKB-KW"/>
</dbReference>
<dbReference type="Gene3D" id="3.40.50.2000">
    <property type="entry name" value="Glycogen Phosphorylase B"/>
    <property type="match status" value="2"/>
</dbReference>
<dbReference type="EMBL" id="JAAGOB010000024">
    <property type="protein sequence ID" value="NED98527.1"/>
    <property type="molecule type" value="Genomic_DNA"/>
</dbReference>
<dbReference type="Pfam" id="PF13692">
    <property type="entry name" value="Glyco_trans_1_4"/>
    <property type="match status" value="1"/>
</dbReference>
<evidence type="ECO:0000313" key="5">
    <source>
        <dbReference type="Proteomes" id="UP000469185"/>
    </source>
</evidence>